<name>A0A1M5BCN3_9FLAO</name>
<protein>
    <submittedName>
        <fullName evidence="1">Uncharacterized protein</fullName>
    </submittedName>
</protein>
<accession>A0A1M5BCN3</accession>
<evidence type="ECO:0000313" key="1">
    <source>
        <dbReference type="EMBL" id="SHF39902.1"/>
    </source>
</evidence>
<dbReference type="AlphaFoldDB" id="A0A1M5BCN3"/>
<proteinExistence type="predicted"/>
<reference evidence="1 2" key="1">
    <citation type="submission" date="2016-11" db="EMBL/GenBank/DDBJ databases">
        <authorList>
            <person name="Jaros S."/>
            <person name="Januszkiewicz K."/>
            <person name="Wedrychowicz H."/>
        </authorList>
    </citation>
    <scope>NUCLEOTIDE SEQUENCE [LARGE SCALE GENOMIC DNA]</scope>
    <source>
        <strain evidence="1 2">DSM 25660</strain>
    </source>
</reference>
<gene>
    <name evidence="1" type="ORF">SAMN05444377_10816</name>
</gene>
<dbReference type="RefSeq" id="WP_073363218.1">
    <property type="nucleotide sequence ID" value="NZ_FQVQ01000008.1"/>
</dbReference>
<keyword evidence="2" id="KW-1185">Reference proteome</keyword>
<dbReference type="Proteomes" id="UP000184147">
    <property type="component" value="Unassembled WGS sequence"/>
</dbReference>
<organism evidence="1 2">
    <name type="scientific">Flavobacterium fontis</name>
    <dbReference type="NCBI Taxonomy" id="1124188"/>
    <lineage>
        <taxon>Bacteria</taxon>
        <taxon>Pseudomonadati</taxon>
        <taxon>Bacteroidota</taxon>
        <taxon>Flavobacteriia</taxon>
        <taxon>Flavobacteriales</taxon>
        <taxon>Flavobacteriaceae</taxon>
        <taxon>Flavobacterium</taxon>
    </lineage>
</organism>
<sequence length="157" mass="18623">MKKITILFLIIFILGCSTSKSLTKNNEFENSHPYLLHGNIQLVLVEKLKSIKDSVFFLLDKNDEGHYEISIRKYNPDDVTISQWIKASNRYVYLNHTFYPLFFQFDYIFSTPMTIKVFKKNIQHDGTYIVEKYLVIDEYAYTIVFTKNGEIIKQGYY</sequence>
<dbReference type="EMBL" id="FQVQ01000008">
    <property type="protein sequence ID" value="SHF39902.1"/>
    <property type="molecule type" value="Genomic_DNA"/>
</dbReference>
<evidence type="ECO:0000313" key="2">
    <source>
        <dbReference type="Proteomes" id="UP000184147"/>
    </source>
</evidence>
<dbReference type="PROSITE" id="PS51257">
    <property type="entry name" value="PROKAR_LIPOPROTEIN"/>
    <property type="match status" value="1"/>
</dbReference>
<dbReference type="OrthoDB" id="1262716at2"/>